<dbReference type="CDD" id="cd18794">
    <property type="entry name" value="SF2_C_RecQ"/>
    <property type="match status" value="1"/>
</dbReference>
<dbReference type="InterPro" id="IPR014001">
    <property type="entry name" value="Helicase_ATP-bd"/>
</dbReference>
<dbReference type="FunCoup" id="E1ZEN1">
    <property type="interactions" value="79"/>
</dbReference>
<comment type="subcellular location">
    <subcellularLocation>
        <location evidence="1 11">Nucleus</location>
    </subcellularLocation>
</comment>
<dbReference type="SMART" id="SM00487">
    <property type="entry name" value="DEXDc"/>
    <property type="match status" value="1"/>
</dbReference>
<dbReference type="GO" id="GO:0005634">
    <property type="term" value="C:nucleus"/>
    <property type="evidence" value="ECO:0007669"/>
    <property type="project" value="UniProtKB-SubCell"/>
</dbReference>
<keyword evidence="9 11" id="KW-0539">Nucleus</keyword>
<comment type="catalytic activity">
    <reaction evidence="10 11">
        <text>Couples ATP hydrolysis with the unwinding of duplex DNA by translocating in the 3'-5' direction.</text>
        <dbReference type="EC" id="5.6.2.4"/>
    </reaction>
</comment>
<reference evidence="15 16" key="1">
    <citation type="journal article" date="2010" name="Plant Cell">
        <title>The Chlorella variabilis NC64A genome reveals adaptation to photosymbiosis, coevolution with viruses, and cryptic sex.</title>
        <authorList>
            <person name="Blanc G."/>
            <person name="Duncan G."/>
            <person name="Agarkova I."/>
            <person name="Borodovsky M."/>
            <person name="Gurnon J."/>
            <person name="Kuo A."/>
            <person name="Lindquist E."/>
            <person name="Lucas S."/>
            <person name="Pangilinan J."/>
            <person name="Polle J."/>
            <person name="Salamov A."/>
            <person name="Terry A."/>
            <person name="Yamada T."/>
            <person name="Dunigan D.D."/>
            <person name="Grigoriev I.V."/>
            <person name="Claverie J.M."/>
            <person name="Van Etten J.L."/>
        </authorList>
    </citation>
    <scope>NUCLEOTIDE SEQUENCE [LARGE SCALE GENOMIC DNA]</scope>
    <source>
        <strain evidence="15 16">NC64A</strain>
    </source>
</reference>
<evidence type="ECO:0000256" key="3">
    <source>
        <dbReference type="ARBA" id="ARBA00022741"/>
    </source>
</evidence>
<name>E1ZEN1_CHLVA</name>
<feature type="region of interest" description="Disordered" evidence="12">
    <location>
        <begin position="684"/>
        <end position="766"/>
    </location>
</feature>
<keyword evidence="5 11" id="KW-0347">Helicase</keyword>
<dbReference type="InterPro" id="IPR011545">
    <property type="entry name" value="DEAD/DEAH_box_helicase_dom"/>
</dbReference>
<evidence type="ECO:0000256" key="12">
    <source>
        <dbReference type="SAM" id="MobiDB-lite"/>
    </source>
</evidence>
<dbReference type="InParanoid" id="E1ZEN1"/>
<dbReference type="PROSITE" id="PS51192">
    <property type="entry name" value="HELICASE_ATP_BIND_1"/>
    <property type="match status" value="1"/>
</dbReference>
<evidence type="ECO:0000259" key="13">
    <source>
        <dbReference type="PROSITE" id="PS51192"/>
    </source>
</evidence>
<evidence type="ECO:0000256" key="7">
    <source>
        <dbReference type="ARBA" id="ARBA00023125"/>
    </source>
</evidence>
<dbReference type="InterPro" id="IPR027417">
    <property type="entry name" value="P-loop_NTPase"/>
</dbReference>
<feature type="region of interest" description="Disordered" evidence="12">
    <location>
        <begin position="779"/>
        <end position="817"/>
    </location>
</feature>
<dbReference type="FunFam" id="3.40.50.300:FF:000296">
    <property type="entry name" value="ATP-dependent DNA helicase RecQ"/>
    <property type="match status" value="1"/>
</dbReference>
<evidence type="ECO:0000256" key="8">
    <source>
        <dbReference type="ARBA" id="ARBA00023235"/>
    </source>
</evidence>
<dbReference type="Proteomes" id="UP000008141">
    <property type="component" value="Unassembled WGS sequence"/>
</dbReference>
<organism evidence="16">
    <name type="scientific">Chlorella variabilis</name>
    <name type="common">Green alga</name>
    <dbReference type="NCBI Taxonomy" id="554065"/>
    <lineage>
        <taxon>Eukaryota</taxon>
        <taxon>Viridiplantae</taxon>
        <taxon>Chlorophyta</taxon>
        <taxon>core chlorophytes</taxon>
        <taxon>Trebouxiophyceae</taxon>
        <taxon>Chlorellales</taxon>
        <taxon>Chlorellaceae</taxon>
        <taxon>Chlorella clade</taxon>
        <taxon>Chlorella</taxon>
    </lineage>
</organism>
<keyword evidence="6 11" id="KW-0067">ATP-binding</keyword>
<evidence type="ECO:0000313" key="15">
    <source>
        <dbReference type="EMBL" id="EFN55525.1"/>
    </source>
</evidence>
<dbReference type="KEGG" id="cvr:CHLNCDRAFT_133956"/>
<dbReference type="STRING" id="554065.E1ZEN1"/>
<keyword evidence="7" id="KW-0238">DNA-binding</keyword>
<dbReference type="EC" id="5.6.2.4" evidence="11"/>
<dbReference type="CDD" id="cd17920">
    <property type="entry name" value="DEXHc_RecQ"/>
    <property type="match status" value="1"/>
</dbReference>
<dbReference type="eggNOG" id="KOG0351">
    <property type="taxonomic scope" value="Eukaryota"/>
</dbReference>
<dbReference type="AlphaFoldDB" id="E1ZEN1"/>
<dbReference type="OrthoDB" id="10261556at2759"/>
<evidence type="ECO:0000256" key="10">
    <source>
        <dbReference type="ARBA" id="ARBA00034617"/>
    </source>
</evidence>
<protein>
    <recommendedName>
        <fullName evidence="11">ATP-dependent DNA helicase</fullName>
        <ecNumber evidence="11">5.6.2.4</ecNumber>
    </recommendedName>
</protein>
<dbReference type="InterPro" id="IPR032284">
    <property type="entry name" value="RecQ_Zn-bd"/>
</dbReference>
<comment type="catalytic activity">
    <reaction evidence="11">
        <text>ATP + H2O = ADP + phosphate + H(+)</text>
        <dbReference type="Rhea" id="RHEA:13065"/>
        <dbReference type="ChEBI" id="CHEBI:15377"/>
        <dbReference type="ChEBI" id="CHEBI:15378"/>
        <dbReference type="ChEBI" id="CHEBI:30616"/>
        <dbReference type="ChEBI" id="CHEBI:43474"/>
        <dbReference type="ChEBI" id="CHEBI:456216"/>
    </reaction>
</comment>
<evidence type="ECO:0000313" key="16">
    <source>
        <dbReference type="Proteomes" id="UP000008141"/>
    </source>
</evidence>
<evidence type="ECO:0000256" key="6">
    <source>
        <dbReference type="ARBA" id="ARBA00022840"/>
    </source>
</evidence>
<dbReference type="EMBL" id="GL433844">
    <property type="protein sequence ID" value="EFN55525.1"/>
    <property type="molecule type" value="Genomic_DNA"/>
</dbReference>
<feature type="region of interest" description="Disordered" evidence="12">
    <location>
        <begin position="60"/>
        <end position="150"/>
    </location>
</feature>
<dbReference type="RefSeq" id="XP_005847627.1">
    <property type="nucleotide sequence ID" value="XM_005847565.1"/>
</dbReference>
<evidence type="ECO:0000256" key="11">
    <source>
        <dbReference type="RuleBase" id="RU364117"/>
    </source>
</evidence>
<dbReference type="GO" id="GO:0005737">
    <property type="term" value="C:cytoplasm"/>
    <property type="evidence" value="ECO:0007669"/>
    <property type="project" value="TreeGrafter"/>
</dbReference>
<keyword evidence="3 11" id="KW-0547">Nucleotide-binding</keyword>
<feature type="compositionally biased region" description="Low complexity" evidence="12">
    <location>
        <begin position="725"/>
        <end position="748"/>
    </location>
</feature>
<accession>E1ZEN1</accession>
<proteinExistence type="inferred from homology"/>
<keyword evidence="4 11" id="KW-0378">Hydrolase</keyword>
<dbReference type="GO" id="GO:0005694">
    <property type="term" value="C:chromosome"/>
    <property type="evidence" value="ECO:0007669"/>
    <property type="project" value="TreeGrafter"/>
</dbReference>
<dbReference type="GO" id="GO:0003677">
    <property type="term" value="F:DNA binding"/>
    <property type="evidence" value="ECO:0007669"/>
    <property type="project" value="UniProtKB-KW"/>
</dbReference>
<feature type="domain" description="Helicase ATP-binding" evidence="13">
    <location>
        <begin position="296"/>
        <end position="475"/>
    </location>
</feature>
<dbReference type="PANTHER" id="PTHR13710">
    <property type="entry name" value="DNA HELICASE RECQ FAMILY MEMBER"/>
    <property type="match status" value="1"/>
</dbReference>
<evidence type="ECO:0000256" key="2">
    <source>
        <dbReference type="ARBA" id="ARBA00005446"/>
    </source>
</evidence>
<feature type="compositionally biased region" description="Gly residues" evidence="12">
    <location>
        <begin position="109"/>
        <end position="126"/>
    </location>
</feature>
<dbReference type="GeneID" id="17354880"/>
<feature type="compositionally biased region" description="Basic residues" evidence="12">
    <location>
        <begin position="189"/>
        <end position="202"/>
    </location>
</feature>
<feature type="compositionally biased region" description="Low complexity" evidence="12">
    <location>
        <begin position="99"/>
        <end position="108"/>
    </location>
</feature>
<dbReference type="SUPFAM" id="SSF52540">
    <property type="entry name" value="P-loop containing nucleoside triphosphate hydrolases"/>
    <property type="match status" value="1"/>
</dbReference>
<evidence type="ECO:0000259" key="14">
    <source>
        <dbReference type="PROSITE" id="PS51194"/>
    </source>
</evidence>
<dbReference type="PANTHER" id="PTHR13710:SF153">
    <property type="entry name" value="RECQ-LIKE DNA HELICASE BLM"/>
    <property type="match status" value="1"/>
</dbReference>
<evidence type="ECO:0000256" key="4">
    <source>
        <dbReference type="ARBA" id="ARBA00022801"/>
    </source>
</evidence>
<dbReference type="InterPro" id="IPR004589">
    <property type="entry name" value="DNA_helicase_ATP-dep_RecQ"/>
</dbReference>
<gene>
    <name evidence="15" type="ORF">CHLNCDRAFT_133956</name>
</gene>
<dbReference type="Gene3D" id="3.40.50.300">
    <property type="entry name" value="P-loop containing nucleotide triphosphate hydrolases"/>
    <property type="match status" value="2"/>
</dbReference>
<feature type="domain" description="Helicase C-terminal" evidence="14">
    <location>
        <begin position="499"/>
        <end position="640"/>
    </location>
</feature>
<dbReference type="InterPro" id="IPR002464">
    <property type="entry name" value="DNA/RNA_helicase_DEAH_CS"/>
</dbReference>
<sequence>MKHRVVETILDDFGYRETIGEDALYGGFDEFLRHRKQTASQVPFTDAAVSEFLDWLMTEQQGGGGLDDEEGAADSGGAAAGGGDERQLGDQDDDEEPDYSYSGSSGSEDGSGGGGGEEARGGGGGEVVVVESSEEDEEMGEAAGTGGSDVEVVEAVVAGEDELDELAAAAGEVEGIEESSEEEAPAAARARRRPSTAGKRRLPFPASAGVAARHAPTPSGQPSRGPSIEAFFQRLPRGVPSNAALAPPPPPSERQLLAAAAARPASAQEQHLDLLDYANLKVFGNSSFRSEQRQIIEAALSGRDCFVLMPTGGGKSLTYQLPAVLTPGVTVVVTPLLSLMQDQVQALTLLPSGGVPTTYLSSQQTVAETRAVFLELGKARPTIKLLYVTPEQLVRGERLKGALRALHSHGLLARLVVDEAHCVSAWGHDFRPDYKQLGAVKSSCLRGVPMMALTATATPKVRQDIMSTLHMAAPRQFQVSFFRPNLCFRKDYTRSEDSGLEGYMEEMMVYIQNHREGSGIVYCLSRDNTETSAAVHAGMTPKQRMQVQNDWRTGRVQVVVATIAFGMGVDKADVRYVIHFTLSKSMEGYYQEAGRAGRDGGPAECLLYYAKRDVPRIVQLLHKGAKRAKQSFQRELDLLKQMQAYCEDGERCRHAQVLEYFGERWQQGSCGAACDVCCGPPAQQQPAARGGGGGRRLAARQPPQGFQPASTLLPGQQGGGGSGSGQRQQPAGSARARQMQAAAAAAAANGGWRTKKGGKENPAAAAAGPPAFVTAASLARQQQAAAAAAAGGKRGGKAPAAAQSNTLDRLFGGGKKK</sequence>
<dbReference type="SMART" id="SM00490">
    <property type="entry name" value="HELICc"/>
    <property type="match status" value="1"/>
</dbReference>
<keyword evidence="8" id="KW-0413">Isomerase</keyword>
<dbReference type="GO" id="GO:0016887">
    <property type="term" value="F:ATP hydrolysis activity"/>
    <property type="evidence" value="ECO:0007669"/>
    <property type="project" value="RHEA"/>
</dbReference>
<dbReference type="Pfam" id="PF00271">
    <property type="entry name" value="Helicase_C"/>
    <property type="match status" value="1"/>
</dbReference>
<evidence type="ECO:0000256" key="9">
    <source>
        <dbReference type="ARBA" id="ARBA00023242"/>
    </source>
</evidence>
<dbReference type="GO" id="GO:0005524">
    <property type="term" value="F:ATP binding"/>
    <property type="evidence" value="ECO:0007669"/>
    <property type="project" value="UniProtKB-KW"/>
</dbReference>
<dbReference type="OMA" id="NFPDHIM"/>
<dbReference type="Pfam" id="PF16124">
    <property type="entry name" value="RecQ_Zn_bind"/>
    <property type="match status" value="1"/>
</dbReference>
<dbReference type="GO" id="GO:0000724">
    <property type="term" value="P:double-strand break repair via homologous recombination"/>
    <property type="evidence" value="ECO:0007669"/>
    <property type="project" value="TreeGrafter"/>
</dbReference>
<keyword evidence="16" id="KW-1185">Reference proteome</keyword>
<dbReference type="GO" id="GO:0009378">
    <property type="term" value="F:four-way junction helicase activity"/>
    <property type="evidence" value="ECO:0007669"/>
    <property type="project" value="TreeGrafter"/>
</dbReference>
<evidence type="ECO:0000256" key="1">
    <source>
        <dbReference type="ARBA" id="ARBA00004123"/>
    </source>
</evidence>
<feature type="compositionally biased region" description="Acidic residues" evidence="12">
    <location>
        <begin position="174"/>
        <end position="184"/>
    </location>
</feature>
<dbReference type="Pfam" id="PF00270">
    <property type="entry name" value="DEAD"/>
    <property type="match status" value="1"/>
</dbReference>
<comment type="similarity">
    <text evidence="2 11">Belongs to the helicase family. RecQ subfamily.</text>
</comment>
<dbReference type="GO" id="GO:0043138">
    <property type="term" value="F:3'-5' DNA helicase activity"/>
    <property type="evidence" value="ECO:0007669"/>
    <property type="project" value="UniProtKB-EC"/>
</dbReference>
<feature type="compositionally biased region" description="Low complexity" evidence="12">
    <location>
        <begin position="779"/>
        <end position="803"/>
    </location>
</feature>
<feature type="region of interest" description="Disordered" evidence="12">
    <location>
        <begin position="166"/>
        <end position="227"/>
    </location>
</feature>
<dbReference type="PROSITE" id="PS51194">
    <property type="entry name" value="HELICASE_CTER"/>
    <property type="match status" value="1"/>
</dbReference>
<dbReference type="NCBIfam" id="TIGR00614">
    <property type="entry name" value="recQ_fam"/>
    <property type="match status" value="1"/>
</dbReference>
<evidence type="ECO:0000256" key="5">
    <source>
        <dbReference type="ARBA" id="ARBA00022806"/>
    </source>
</evidence>
<dbReference type="InterPro" id="IPR001650">
    <property type="entry name" value="Helicase_C-like"/>
</dbReference>
<dbReference type="PROSITE" id="PS00690">
    <property type="entry name" value="DEAH_ATP_HELICASE"/>
    <property type="match status" value="1"/>
</dbReference>